<reference evidence="2 3" key="1">
    <citation type="submission" date="2019-04" db="EMBL/GenBank/DDBJ databases">
        <title>Bacillus caeni sp. nov., a bacterium isolated from mangrove sediment.</title>
        <authorList>
            <person name="Huang H."/>
            <person name="Mo K."/>
            <person name="Hu Y."/>
        </authorList>
    </citation>
    <scope>NUCLEOTIDE SEQUENCE [LARGE SCALE GENOMIC DNA]</scope>
    <source>
        <strain evidence="2 3">HB172195</strain>
    </source>
</reference>
<protein>
    <submittedName>
        <fullName evidence="2">DUF4097 domain-containing protein</fullName>
    </submittedName>
</protein>
<dbReference type="InterPro" id="IPR025164">
    <property type="entry name" value="Toastrack_DUF4097"/>
</dbReference>
<proteinExistence type="predicted"/>
<comment type="caution">
    <text evidence="2">The sequence shown here is derived from an EMBL/GenBank/DDBJ whole genome shotgun (WGS) entry which is preliminary data.</text>
</comment>
<evidence type="ECO:0000259" key="1">
    <source>
        <dbReference type="Pfam" id="PF13349"/>
    </source>
</evidence>
<organism evidence="2 3">
    <name type="scientific">Exobacillus caeni</name>
    <dbReference type="NCBI Taxonomy" id="2574798"/>
    <lineage>
        <taxon>Bacteria</taxon>
        <taxon>Bacillati</taxon>
        <taxon>Bacillota</taxon>
        <taxon>Bacilli</taxon>
        <taxon>Bacillales</taxon>
        <taxon>Guptibacillaceae</taxon>
        <taxon>Exobacillus</taxon>
    </lineage>
</organism>
<dbReference type="OrthoDB" id="2380881at2"/>
<dbReference type="EMBL" id="SWLG01000005">
    <property type="protein sequence ID" value="TLS37964.1"/>
    <property type="molecule type" value="Genomic_DNA"/>
</dbReference>
<dbReference type="Gene3D" id="2.160.20.120">
    <property type="match status" value="1"/>
</dbReference>
<evidence type="ECO:0000313" key="2">
    <source>
        <dbReference type="EMBL" id="TLS37964.1"/>
    </source>
</evidence>
<dbReference type="Proteomes" id="UP000308230">
    <property type="component" value="Unassembled WGS sequence"/>
</dbReference>
<sequence>MGKFIRIALLVLIVGVAGSLFTIYQADGFSFKTVKINDQKTVKASGIDSIEVDTSSIDVNIVPTKGKDIRIELDGKVSEKLKDKIRLRVHENGDTIKIDIEERNSFKFGVTIKSLDLTVQVPEKRFENITVDTSSGDIEVEDVEADGFHFSASSGDVTASNLKAASISIDTSSGDMVLNDLQGSLQGEASSGRIMLDTKKITDDIEFNTSSGNVEIESAVQPDALILEFDGSSGEGNVDLKGMDYKVKEEHEIRGSIGKNGPKLIVNTSSGDFDLN</sequence>
<dbReference type="Pfam" id="PF13349">
    <property type="entry name" value="DUF4097"/>
    <property type="match status" value="1"/>
</dbReference>
<gene>
    <name evidence="2" type="ORF">FCL54_09105</name>
</gene>
<keyword evidence="3" id="KW-1185">Reference proteome</keyword>
<evidence type="ECO:0000313" key="3">
    <source>
        <dbReference type="Proteomes" id="UP000308230"/>
    </source>
</evidence>
<feature type="domain" description="DUF4097" evidence="1">
    <location>
        <begin position="126"/>
        <end position="275"/>
    </location>
</feature>
<dbReference type="AlphaFoldDB" id="A0A5R9FBP1"/>
<dbReference type="RefSeq" id="WP_138125552.1">
    <property type="nucleotide sequence ID" value="NZ_SWLG01000005.1"/>
</dbReference>
<accession>A0A5R9FBP1</accession>
<name>A0A5R9FBP1_9BACL</name>